<dbReference type="EMBL" id="JAABOA010002516">
    <property type="protein sequence ID" value="KAF9579757.1"/>
    <property type="molecule type" value="Genomic_DNA"/>
</dbReference>
<feature type="non-terminal residue" evidence="2">
    <location>
        <position position="87"/>
    </location>
</feature>
<keyword evidence="1" id="KW-0472">Membrane</keyword>
<protein>
    <submittedName>
        <fullName evidence="2">Uncharacterized protein</fullName>
    </submittedName>
</protein>
<keyword evidence="3" id="KW-1185">Reference proteome</keyword>
<reference evidence="2" key="1">
    <citation type="journal article" date="2020" name="Fungal Divers.">
        <title>Resolving the Mortierellaceae phylogeny through synthesis of multi-gene phylogenetics and phylogenomics.</title>
        <authorList>
            <person name="Vandepol N."/>
            <person name="Liber J."/>
            <person name="Desiro A."/>
            <person name="Na H."/>
            <person name="Kennedy M."/>
            <person name="Barry K."/>
            <person name="Grigoriev I.V."/>
            <person name="Miller A.N."/>
            <person name="O'Donnell K."/>
            <person name="Stajich J.E."/>
            <person name="Bonito G."/>
        </authorList>
    </citation>
    <scope>NUCLEOTIDE SEQUENCE</scope>
    <source>
        <strain evidence="2">KOD1015</strain>
    </source>
</reference>
<proteinExistence type="predicted"/>
<feature type="transmembrane region" description="Helical" evidence="1">
    <location>
        <begin position="20"/>
        <end position="40"/>
    </location>
</feature>
<gene>
    <name evidence="2" type="ORF">BGW38_003861</name>
</gene>
<organism evidence="2 3">
    <name type="scientific">Lunasporangiospora selenospora</name>
    <dbReference type="NCBI Taxonomy" id="979761"/>
    <lineage>
        <taxon>Eukaryota</taxon>
        <taxon>Fungi</taxon>
        <taxon>Fungi incertae sedis</taxon>
        <taxon>Mucoromycota</taxon>
        <taxon>Mortierellomycotina</taxon>
        <taxon>Mortierellomycetes</taxon>
        <taxon>Mortierellales</taxon>
        <taxon>Mortierellaceae</taxon>
        <taxon>Lunasporangiospora</taxon>
    </lineage>
</organism>
<accession>A0A9P6FQG4</accession>
<evidence type="ECO:0000256" key="1">
    <source>
        <dbReference type="SAM" id="Phobius"/>
    </source>
</evidence>
<sequence>MENLQDLDRDSLGYDKSTSVAIVVGLGFMVLFRLIGYVATMTPKVSHLGKNGFCIVVLGDAGHSPRMLLHAQSALDAGWRVDFIGYR</sequence>
<comment type="caution">
    <text evidence="2">The sequence shown here is derived from an EMBL/GenBank/DDBJ whole genome shotgun (WGS) entry which is preliminary data.</text>
</comment>
<dbReference type="OrthoDB" id="614844at2759"/>
<evidence type="ECO:0000313" key="3">
    <source>
        <dbReference type="Proteomes" id="UP000780801"/>
    </source>
</evidence>
<evidence type="ECO:0000313" key="2">
    <source>
        <dbReference type="EMBL" id="KAF9579757.1"/>
    </source>
</evidence>
<dbReference type="Proteomes" id="UP000780801">
    <property type="component" value="Unassembled WGS sequence"/>
</dbReference>
<keyword evidence="1" id="KW-1133">Transmembrane helix</keyword>
<dbReference type="AlphaFoldDB" id="A0A9P6FQG4"/>
<name>A0A9P6FQG4_9FUNG</name>
<keyword evidence="1" id="KW-0812">Transmembrane</keyword>